<gene>
    <name evidence="1" type="ORF">OBRU01_20142</name>
</gene>
<accession>A0A0L7KVC3</accession>
<dbReference type="AlphaFoldDB" id="A0A0L7KVC3"/>
<dbReference type="EMBL" id="JTDY01005242">
    <property type="protein sequence ID" value="KOB67212.1"/>
    <property type="molecule type" value="Genomic_DNA"/>
</dbReference>
<comment type="caution">
    <text evidence="1">The sequence shown here is derived from an EMBL/GenBank/DDBJ whole genome shotgun (WGS) entry which is preliminary data.</text>
</comment>
<evidence type="ECO:0000313" key="2">
    <source>
        <dbReference type="Proteomes" id="UP000037510"/>
    </source>
</evidence>
<sequence>MTVGSTQRFYVVIKMGAPSNAPAAPPASAGAGLNAGAGVWECVWQVGARLLAAVGGSERPHYLPSDSTTRDFGRRARGVGQLFAGGGEARGGRGGAHHVAPALLALAAAPDAARRRGHIPE</sequence>
<organism evidence="1 2">
    <name type="scientific">Operophtera brumata</name>
    <name type="common">Winter moth</name>
    <name type="synonym">Phalaena brumata</name>
    <dbReference type="NCBI Taxonomy" id="104452"/>
    <lineage>
        <taxon>Eukaryota</taxon>
        <taxon>Metazoa</taxon>
        <taxon>Ecdysozoa</taxon>
        <taxon>Arthropoda</taxon>
        <taxon>Hexapoda</taxon>
        <taxon>Insecta</taxon>
        <taxon>Pterygota</taxon>
        <taxon>Neoptera</taxon>
        <taxon>Endopterygota</taxon>
        <taxon>Lepidoptera</taxon>
        <taxon>Glossata</taxon>
        <taxon>Ditrysia</taxon>
        <taxon>Geometroidea</taxon>
        <taxon>Geometridae</taxon>
        <taxon>Larentiinae</taxon>
        <taxon>Operophtera</taxon>
    </lineage>
</organism>
<protein>
    <submittedName>
        <fullName evidence="1">Uncharacterized protein</fullName>
    </submittedName>
</protein>
<name>A0A0L7KVC3_OPEBR</name>
<reference evidence="1 2" key="1">
    <citation type="journal article" date="2015" name="Genome Biol. Evol.">
        <title>The genome of winter moth (Operophtera brumata) provides a genomic perspective on sexual dimorphism and phenology.</title>
        <authorList>
            <person name="Derks M.F."/>
            <person name="Smit S."/>
            <person name="Salis L."/>
            <person name="Schijlen E."/>
            <person name="Bossers A."/>
            <person name="Mateman C."/>
            <person name="Pijl A.S."/>
            <person name="de Ridder D."/>
            <person name="Groenen M.A."/>
            <person name="Visser M.E."/>
            <person name="Megens H.J."/>
        </authorList>
    </citation>
    <scope>NUCLEOTIDE SEQUENCE [LARGE SCALE GENOMIC DNA]</scope>
    <source>
        <strain evidence="1">WM2013NL</strain>
        <tissue evidence="1">Head and thorax</tissue>
    </source>
</reference>
<dbReference type="Proteomes" id="UP000037510">
    <property type="component" value="Unassembled WGS sequence"/>
</dbReference>
<evidence type="ECO:0000313" key="1">
    <source>
        <dbReference type="EMBL" id="KOB67212.1"/>
    </source>
</evidence>
<proteinExistence type="predicted"/>
<keyword evidence="2" id="KW-1185">Reference proteome</keyword>